<dbReference type="Pfam" id="PF00158">
    <property type="entry name" value="Sigma54_activat"/>
    <property type="match status" value="1"/>
</dbReference>
<keyword evidence="10" id="KW-1185">Reference proteome</keyword>
<dbReference type="Pfam" id="PF25601">
    <property type="entry name" value="AAA_lid_14"/>
    <property type="match status" value="1"/>
</dbReference>
<dbReference type="Proteomes" id="UP001061361">
    <property type="component" value="Chromosome"/>
</dbReference>
<dbReference type="PROSITE" id="PS50045">
    <property type="entry name" value="SIGMA54_INTERACT_4"/>
    <property type="match status" value="1"/>
</dbReference>
<evidence type="ECO:0000313" key="9">
    <source>
        <dbReference type="EMBL" id="BDQ35491.1"/>
    </source>
</evidence>
<dbReference type="SUPFAM" id="SSF46689">
    <property type="entry name" value="Homeodomain-like"/>
    <property type="match status" value="1"/>
</dbReference>
<dbReference type="Gene3D" id="1.10.8.60">
    <property type="match status" value="1"/>
</dbReference>
<reference evidence="9" key="1">
    <citation type="submission" date="2022-08" db="EMBL/GenBank/DDBJ databases">
        <title>Genome Sequence of the sulphate-reducing bacterium, Pseudodesulfovibrio portus JCM14722.</title>
        <authorList>
            <person name="Kondo R."/>
            <person name="Kataoka T."/>
        </authorList>
    </citation>
    <scope>NUCLEOTIDE SEQUENCE</scope>
    <source>
        <strain evidence="9">JCM 14722</strain>
    </source>
</reference>
<sequence length="465" mass="51387">MSRQVGILLVDDEKDFAVGLARLLGRRFPEERIKAVNSGDDALRELARESYGLLLTDLNMPGMDGAELLRQARAAKPDLSVVILTAYGTVPTAVDALKDGAYDFLVKPVEPDALFQVVERGLERSSLLSENSRLQELVARQCGANELVGDSLAIRRLKESVAAVSESDYTVLVRGESGTGKELVARTIHRLSGRRKGPMLMVNCPAIPDQLLESELFGHVKGAFTGADRDRKGIFVSANGGTLMLDEIGDVSPAIQTKLLRVLQEGEVRPVGSSKTFPVDVRIIASTNQPLEEKIKDNTFREDLYYRLNVLTLNVPALRERSEDIPVLAHYFLEKACEEMKVCPKFFNPDGVAYLSTKSWPGNVRELQNFIRRLAVFSAGESLELGHIKLVEKLNGAPGDKDEPEVMLFKDAKEKIIDDFTRAYVEELLANTRGNVSQAARESGLSRVALQKILKRLEIDAGHFK</sequence>
<dbReference type="Gene3D" id="3.40.50.300">
    <property type="entry name" value="P-loop containing nucleotide triphosphate hydrolases"/>
    <property type="match status" value="1"/>
</dbReference>
<dbReference type="InterPro" id="IPR025662">
    <property type="entry name" value="Sigma_54_int_dom_ATP-bd_1"/>
</dbReference>
<keyword evidence="2" id="KW-0067">ATP-binding</keyword>
<dbReference type="PROSITE" id="PS00675">
    <property type="entry name" value="SIGMA54_INTERACT_1"/>
    <property type="match status" value="1"/>
</dbReference>
<evidence type="ECO:0000256" key="2">
    <source>
        <dbReference type="ARBA" id="ARBA00022840"/>
    </source>
</evidence>
<dbReference type="InterPro" id="IPR002197">
    <property type="entry name" value="HTH_Fis"/>
</dbReference>
<evidence type="ECO:0000313" key="10">
    <source>
        <dbReference type="Proteomes" id="UP001061361"/>
    </source>
</evidence>
<dbReference type="PANTHER" id="PTHR32071">
    <property type="entry name" value="TRANSCRIPTIONAL REGULATORY PROTEIN"/>
    <property type="match status" value="1"/>
</dbReference>
<evidence type="ECO:0000256" key="5">
    <source>
        <dbReference type="ARBA" id="ARBA00023163"/>
    </source>
</evidence>
<feature type="domain" description="Sigma-54 factor interaction" evidence="7">
    <location>
        <begin position="147"/>
        <end position="376"/>
    </location>
</feature>
<keyword evidence="4" id="KW-0238">DNA-binding</keyword>
<evidence type="ECO:0000259" key="8">
    <source>
        <dbReference type="PROSITE" id="PS50110"/>
    </source>
</evidence>
<keyword evidence="1" id="KW-0547">Nucleotide-binding</keyword>
<dbReference type="Pfam" id="PF02954">
    <property type="entry name" value="HTH_8"/>
    <property type="match status" value="1"/>
</dbReference>
<feature type="domain" description="Response regulatory" evidence="8">
    <location>
        <begin position="6"/>
        <end position="122"/>
    </location>
</feature>
<gene>
    <name evidence="9" type="ORF">JCM14722_30330</name>
</gene>
<keyword evidence="5" id="KW-0804">Transcription</keyword>
<keyword evidence="6" id="KW-0597">Phosphoprotein</keyword>
<dbReference type="Pfam" id="PF00072">
    <property type="entry name" value="Response_reg"/>
    <property type="match status" value="1"/>
</dbReference>
<evidence type="ECO:0000259" key="7">
    <source>
        <dbReference type="PROSITE" id="PS50045"/>
    </source>
</evidence>
<dbReference type="RefSeq" id="WP_264982388.1">
    <property type="nucleotide sequence ID" value="NZ_AP026708.1"/>
</dbReference>
<dbReference type="PROSITE" id="PS00676">
    <property type="entry name" value="SIGMA54_INTERACT_2"/>
    <property type="match status" value="1"/>
</dbReference>
<evidence type="ECO:0000256" key="1">
    <source>
        <dbReference type="ARBA" id="ARBA00022741"/>
    </source>
</evidence>
<protein>
    <submittedName>
        <fullName evidence="9">Fis family transcriptional regulator</fullName>
    </submittedName>
</protein>
<dbReference type="InterPro" id="IPR058031">
    <property type="entry name" value="AAA_lid_NorR"/>
</dbReference>
<evidence type="ECO:0000256" key="3">
    <source>
        <dbReference type="ARBA" id="ARBA00023015"/>
    </source>
</evidence>
<evidence type="ECO:0000256" key="6">
    <source>
        <dbReference type="PROSITE-ProRule" id="PRU00169"/>
    </source>
</evidence>
<dbReference type="PROSITE" id="PS00688">
    <property type="entry name" value="SIGMA54_INTERACT_3"/>
    <property type="match status" value="1"/>
</dbReference>
<dbReference type="SUPFAM" id="SSF52540">
    <property type="entry name" value="P-loop containing nucleoside triphosphate hydrolases"/>
    <property type="match status" value="1"/>
</dbReference>
<evidence type="ECO:0000256" key="4">
    <source>
        <dbReference type="ARBA" id="ARBA00023125"/>
    </source>
</evidence>
<dbReference type="PANTHER" id="PTHR32071:SF117">
    <property type="entry name" value="PTS-DEPENDENT DIHYDROXYACETONE KINASE OPERON REGULATORY PROTEIN-RELATED"/>
    <property type="match status" value="1"/>
</dbReference>
<dbReference type="Gene3D" id="1.10.10.60">
    <property type="entry name" value="Homeodomain-like"/>
    <property type="match status" value="1"/>
</dbReference>
<dbReference type="SMART" id="SM00448">
    <property type="entry name" value="REC"/>
    <property type="match status" value="1"/>
</dbReference>
<dbReference type="SMART" id="SM00382">
    <property type="entry name" value="AAA"/>
    <property type="match status" value="1"/>
</dbReference>
<dbReference type="CDD" id="cd00009">
    <property type="entry name" value="AAA"/>
    <property type="match status" value="1"/>
</dbReference>
<name>A0ABM8AW38_9BACT</name>
<dbReference type="InterPro" id="IPR011006">
    <property type="entry name" value="CheY-like_superfamily"/>
</dbReference>
<dbReference type="InterPro" id="IPR003593">
    <property type="entry name" value="AAA+_ATPase"/>
</dbReference>
<dbReference type="InterPro" id="IPR009057">
    <property type="entry name" value="Homeodomain-like_sf"/>
</dbReference>
<dbReference type="EMBL" id="AP026708">
    <property type="protein sequence ID" value="BDQ35491.1"/>
    <property type="molecule type" value="Genomic_DNA"/>
</dbReference>
<feature type="modified residue" description="4-aspartylphosphate" evidence="6">
    <location>
        <position position="57"/>
    </location>
</feature>
<dbReference type="InterPro" id="IPR027417">
    <property type="entry name" value="P-loop_NTPase"/>
</dbReference>
<dbReference type="InterPro" id="IPR025943">
    <property type="entry name" value="Sigma_54_int_dom_ATP-bd_2"/>
</dbReference>
<dbReference type="SUPFAM" id="SSF52172">
    <property type="entry name" value="CheY-like"/>
    <property type="match status" value="1"/>
</dbReference>
<proteinExistence type="predicted"/>
<accession>A0ABM8AW38</accession>
<dbReference type="InterPro" id="IPR025944">
    <property type="entry name" value="Sigma_54_int_dom_CS"/>
</dbReference>
<dbReference type="InterPro" id="IPR002078">
    <property type="entry name" value="Sigma_54_int"/>
</dbReference>
<dbReference type="InterPro" id="IPR001789">
    <property type="entry name" value="Sig_transdc_resp-reg_receiver"/>
</dbReference>
<dbReference type="Gene3D" id="3.40.50.2300">
    <property type="match status" value="1"/>
</dbReference>
<keyword evidence="3" id="KW-0805">Transcription regulation</keyword>
<dbReference type="PROSITE" id="PS50110">
    <property type="entry name" value="RESPONSE_REGULATORY"/>
    <property type="match status" value="1"/>
</dbReference>
<organism evidence="9 10">
    <name type="scientific">Pseudodesulfovibrio portus</name>
    <dbReference type="NCBI Taxonomy" id="231439"/>
    <lineage>
        <taxon>Bacteria</taxon>
        <taxon>Pseudomonadati</taxon>
        <taxon>Thermodesulfobacteriota</taxon>
        <taxon>Desulfovibrionia</taxon>
        <taxon>Desulfovibrionales</taxon>
        <taxon>Desulfovibrionaceae</taxon>
    </lineage>
</organism>
<dbReference type="PRINTS" id="PR01590">
    <property type="entry name" value="HTHFIS"/>
</dbReference>